<proteinExistence type="predicted"/>
<dbReference type="InParanoid" id="A0A1X7SV94"/>
<protein>
    <submittedName>
        <fullName evidence="1">Uncharacterized protein</fullName>
    </submittedName>
</protein>
<sequence length="83" mass="9385">MATELNIIKASSHCISLISDDVFDKATTSTIPVYERAQALLRELRRNLRASSDQCQYLMQLISIFHKINDPVLSKIADSMKSE</sequence>
<name>A0A1X7SV94_AMPQE</name>
<reference evidence="1" key="1">
    <citation type="submission" date="2017-05" db="UniProtKB">
        <authorList>
            <consortium name="EnsemblMetazoa"/>
        </authorList>
    </citation>
    <scope>IDENTIFICATION</scope>
</reference>
<dbReference type="OrthoDB" id="6094217at2759"/>
<dbReference type="EnsemblMetazoa" id="Aqu2.1.06000_001">
    <property type="protein sequence ID" value="Aqu2.1.06000_001"/>
    <property type="gene ID" value="Aqu2.1.06000"/>
</dbReference>
<evidence type="ECO:0000313" key="1">
    <source>
        <dbReference type="EnsemblMetazoa" id="Aqu2.1.06000_001"/>
    </source>
</evidence>
<organism evidence="1">
    <name type="scientific">Amphimedon queenslandica</name>
    <name type="common">Sponge</name>
    <dbReference type="NCBI Taxonomy" id="400682"/>
    <lineage>
        <taxon>Eukaryota</taxon>
        <taxon>Metazoa</taxon>
        <taxon>Porifera</taxon>
        <taxon>Demospongiae</taxon>
        <taxon>Heteroscleromorpha</taxon>
        <taxon>Haplosclerida</taxon>
        <taxon>Niphatidae</taxon>
        <taxon>Amphimedon</taxon>
    </lineage>
</organism>
<accession>A0A1X7SV94</accession>
<dbReference type="AlphaFoldDB" id="A0A1X7SV94"/>